<accession>A0A067SDP2</accession>
<evidence type="ECO:0008006" key="3">
    <source>
        <dbReference type="Google" id="ProtNLM"/>
    </source>
</evidence>
<dbReference type="Proteomes" id="UP000027222">
    <property type="component" value="Unassembled WGS sequence"/>
</dbReference>
<dbReference type="OrthoDB" id="3123457at2759"/>
<evidence type="ECO:0000313" key="2">
    <source>
        <dbReference type="Proteomes" id="UP000027222"/>
    </source>
</evidence>
<dbReference type="AlphaFoldDB" id="A0A067SDP2"/>
<keyword evidence="2" id="KW-1185">Reference proteome</keyword>
<gene>
    <name evidence="1" type="ORF">GALMADRAFT_273840</name>
</gene>
<proteinExistence type="predicted"/>
<sequence length="460" mass="51758">MTVTTSNLPQDIIDSIIERLPNGQYDYSLSTRNVLVACNQVSRSFHRPARQQLFSTVHIAFPRPDLKGKQKARDREKKWAGFIHKKIKELLALLHDLSDVVTLVRTLHVELEASTALMGDDSGLIDVLELLFEQAINLSSFCFAGHEQREVEWIDIGARTRVSIMKLCQSGRADSLKFENFSELPVDIIIGCAPLKSLELVRIVFAVSEAQSPGSTATWTPSQLAHLSIRKGVTEFERMCLSIGAKLSTITVFRVSIDNQQHATVARDVIQRNSQTLAILDLEYSRLDLEFLYRRSIDFGLLPALHTLRLRVSASPRPTLPTATDLLRFMKRTSRPSSIKAITIIYSTTMVDSDTFIPATSPTWQSLHPERLHENHPDLEKLQVWLDVRLVMSREQGRASLGPGMKRLSLLDPADLASFEKQMKVRLTALICTPMGDDLESLSSAKVEVQVDMWVFNLEA</sequence>
<name>A0A067SDP2_GALM3</name>
<dbReference type="HOGENOM" id="CLU_594532_0_0_1"/>
<organism evidence="1 2">
    <name type="scientific">Galerina marginata (strain CBS 339.88)</name>
    <dbReference type="NCBI Taxonomy" id="685588"/>
    <lineage>
        <taxon>Eukaryota</taxon>
        <taxon>Fungi</taxon>
        <taxon>Dikarya</taxon>
        <taxon>Basidiomycota</taxon>
        <taxon>Agaricomycotina</taxon>
        <taxon>Agaricomycetes</taxon>
        <taxon>Agaricomycetidae</taxon>
        <taxon>Agaricales</taxon>
        <taxon>Agaricineae</taxon>
        <taxon>Strophariaceae</taxon>
        <taxon>Galerina</taxon>
    </lineage>
</organism>
<protein>
    <recommendedName>
        <fullName evidence="3">F-box domain-containing protein</fullName>
    </recommendedName>
</protein>
<evidence type="ECO:0000313" key="1">
    <source>
        <dbReference type="EMBL" id="KDR65869.1"/>
    </source>
</evidence>
<reference evidence="2" key="1">
    <citation type="journal article" date="2014" name="Proc. Natl. Acad. Sci. U.S.A.">
        <title>Extensive sampling of basidiomycete genomes demonstrates inadequacy of the white-rot/brown-rot paradigm for wood decay fungi.</title>
        <authorList>
            <person name="Riley R."/>
            <person name="Salamov A.A."/>
            <person name="Brown D.W."/>
            <person name="Nagy L.G."/>
            <person name="Floudas D."/>
            <person name="Held B.W."/>
            <person name="Levasseur A."/>
            <person name="Lombard V."/>
            <person name="Morin E."/>
            <person name="Otillar R."/>
            <person name="Lindquist E.A."/>
            <person name="Sun H."/>
            <person name="LaButti K.M."/>
            <person name="Schmutz J."/>
            <person name="Jabbour D."/>
            <person name="Luo H."/>
            <person name="Baker S.E."/>
            <person name="Pisabarro A.G."/>
            <person name="Walton J.D."/>
            <person name="Blanchette R.A."/>
            <person name="Henrissat B."/>
            <person name="Martin F."/>
            <person name="Cullen D."/>
            <person name="Hibbett D.S."/>
            <person name="Grigoriev I.V."/>
        </authorList>
    </citation>
    <scope>NUCLEOTIDE SEQUENCE [LARGE SCALE GENOMIC DNA]</scope>
    <source>
        <strain evidence="2">CBS 339.88</strain>
    </source>
</reference>
<dbReference type="EMBL" id="KL142431">
    <property type="protein sequence ID" value="KDR65869.1"/>
    <property type="molecule type" value="Genomic_DNA"/>
</dbReference>